<gene>
    <name evidence="2" type="ORF">GSBLH_T00000323001</name>
</gene>
<dbReference type="EMBL" id="FN668638">
    <property type="protein sequence ID" value="CBK19916.2"/>
    <property type="molecule type" value="Genomic_DNA"/>
</dbReference>
<dbReference type="Proteomes" id="UP000008312">
    <property type="component" value="Unassembled WGS sequence"/>
</dbReference>
<dbReference type="InParanoid" id="D8LVS7"/>
<dbReference type="GeneID" id="24917636"/>
<feature type="region of interest" description="Disordered" evidence="1">
    <location>
        <begin position="584"/>
        <end position="624"/>
    </location>
</feature>
<evidence type="ECO:0000313" key="2">
    <source>
        <dbReference type="EMBL" id="CBK19916.2"/>
    </source>
</evidence>
<evidence type="ECO:0000313" key="3">
    <source>
        <dbReference type="Proteomes" id="UP000008312"/>
    </source>
</evidence>
<sequence>MDLFHDNEIMEDLSLTNIELLAYLKLPKYYNAALDTLLDLTPGMDDFESYKAPYLASVCMWILPESSMKVLFADYSQFDRVFNCIFSKDISAFRQGLFFNMFEQLISIVPEELYQYLSTNSDHLLASFASNFDKISIVNIFRILLDTPITSTLSDGSILEGPWWHDSNHLLSLLISSLASPDCAPNIELLFYTILTRGLPLEPVKIHTCDFVLPPLLSSSSLRSLLRTALSSPSEDVAYAAFRVLTRIFWDSMKEAEAGMGGHEASNKKTHAVLMSAWETERNALKNVLSDSEIQRVSPAVKEFLPELHAFIDSKRSGDNPKCPKSILGLGQFLRYYLIRCSPEEFDSAVQAHLLDDLLSLFPRFSACSLLHYHLSQLLRKVLKQDAKQRALLFSTGFLSFVEQHVDDTQPYRGPLRRVVRSLAKAKTGLLRQLRALLHPDWLLPEMLSGSSAVPTVMVQPVSAELPTEKKEEEEENDEIEVVKVPDFGVGNEVEMVDLPEFPAIPGITSIVPPVPELVGPIDPNDGMGVMGHMDGFDPNGEMGRGTKKGSLADSLQLKLEAMEGRVDEDEVFGLEDSFKRFQNALDKKEEEEKDDRNEFEKKEDFNNASDSSDSDLDLNAIPL</sequence>
<keyword evidence="3" id="KW-1185">Reference proteome</keyword>
<organism evidence="2">
    <name type="scientific">Blastocystis hominis</name>
    <dbReference type="NCBI Taxonomy" id="12968"/>
    <lineage>
        <taxon>Eukaryota</taxon>
        <taxon>Sar</taxon>
        <taxon>Stramenopiles</taxon>
        <taxon>Bigyra</taxon>
        <taxon>Opalozoa</taxon>
        <taxon>Opalinata</taxon>
        <taxon>Blastocystidae</taxon>
        <taxon>Blastocystis</taxon>
    </lineage>
</organism>
<protein>
    <submittedName>
        <fullName evidence="2">Uncharacterized protein</fullName>
    </submittedName>
</protein>
<accession>D8LVS7</accession>
<reference evidence="2" key="1">
    <citation type="submission" date="2010-02" db="EMBL/GenBank/DDBJ databases">
        <title>Sequencing and annotation of the Blastocystis hominis genome.</title>
        <authorList>
            <person name="Wincker P."/>
        </authorList>
    </citation>
    <scope>NUCLEOTIDE SEQUENCE</scope>
    <source>
        <strain evidence="2">Singapore isolate B</strain>
    </source>
</reference>
<evidence type="ECO:0000256" key="1">
    <source>
        <dbReference type="SAM" id="MobiDB-lite"/>
    </source>
</evidence>
<dbReference type="RefSeq" id="XP_012893964.1">
    <property type="nucleotide sequence ID" value="XM_013038510.1"/>
</dbReference>
<feature type="compositionally biased region" description="Basic and acidic residues" evidence="1">
    <location>
        <begin position="586"/>
        <end position="606"/>
    </location>
</feature>
<dbReference type="AlphaFoldDB" id="D8LVS7"/>
<name>D8LVS7_BLAHO</name>
<proteinExistence type="predicted"/>